<proteinExistence type="predicted"/>
<feature type="signal peptide" evidence="1">
    <location>
        <begin position="1"/>
        <end position="25"/>
    </location>
</feature>
<evidence type="ECO:0000313" key="3">
    <source>
        <dbReference type="Proteomes" id="UP000828390"/>
    </source>
</evidence>
<keyword evidence="1" id="KW-0732">Signal</keyword>
<accession>A0A9D4J7X6</accession>
<reference evidence="2" key="2">
    <citation type="submission" date="2020-11" db="EMBL/GenBank/DDBJ databases">
        <authorList>
            <person name="McCartney M.A."/>
            <person name="Auch B."/>
            <person name="Kono T."/>
            <person name="Mallez S."/>
            <person name="Becker A."/>
            <person name="Gohl D.M."/>
            <person name="Silverstein K.A.T."/>
            <person name="Koren S."/>
            <person name="Bechman K.B."/>
            <person name="Herman A."/>
            <person name="Abrahante J.E."/>
            <person name="Garbe J."/>
        </authorList>
    </citation>
    <scope>NUCLEOTIDE SEQUENCE</scope>
    <source>
        <strain evidence="2">Duluth1</strain>
        <tissue evidence="2">Whole animal</tissue>
    </source>
</reference>
<protein>
    <submittedName>
        <fullName evidence="2">Uncharacterized protein</fullName>
    </submittedName>
</protein>
<keyword evidence="3" id="KW-1185">Reference proteome</keyword>
<dbReference type="EMBL" id="JAIWYP010000007">
    <property type="protein sequence ID" value="KAH3803136.1"/>
    <property type="molecule type" value="Genomic_DNA"/>
</dbReference>
<dbReference type="AlphaFoldDB" id="A0A9D4J7X6"/>
<evidence type="ECO:0000256" key="1">
    <source>
        <dbReference type="SAM" id="SignalP"/>
    </source>
</evidence>
<name>A0A9D4J7X6_DREPO</name>
<reference evidence="2" key="1">
    <citation type="journal article" date="2019" name="bioRxiv">
        <title>The Genome of the Zebra Mussel, Dreissena polymorpha: A Resource for Invasive Species Research.</title>
        <authorList>
            <person name="McCartney M.A."/>
            <person name="Auch B."/>
            <person name="Kono T."/>
            <person name="Mallez S."/>
            <person name="Zhang Y."/>
            <person name="Obille A."/>
            <person name="Becker A."/>
            <person name="Abrahante J.E."/>
            <person name="Garbe J."/>
            <person name="Badalamenti J.P."/>
            <person name="Herman A."/>
            <person name="Mangelson H."/>
            <person name="Liachko I."/>
            <person name="Sullivan S."/>
            <person name="Sone E.D."/>
            <person name="Koren S."/>
            <person name="Silverstein K.A.T."/>
            <person name="Beckman K.B."/>
            <person name="Gohl D.M."/>
        </authorList>
    </citation>
    <scope>NUCLEOTIDE SEQUENCE</scope>
    <source>
        <strain evidence="2">Duluth1</strain>
        <tissue evidence="2">Whole animal</tissue>
    </source>
</reference>
<comment type="caution">
    <text evidence="2">The sequence shown here is derived from an EMBL/GenBank/DDBJ whole genome shotgun (WGS) entry which is preliminary data.</text>
</comment>
<evidence type="ECO:0000313" key="2">
    <source>
        <dbReference type="EMBL" id="KAH3803136.1"/>
    </source>
</evidence>
<sequence>MNKIFLVSLLVCCVALLTLPQVIEASDCRCKKGPCDDSYEEDAGPCTYKRGRKGRFCCVSNPSG</sequence>
<gene>
    <name evidence="2" type="ORF">DPMN_156838</name>
</gene>
<dbReference type="Proteomes" id="UP000828390">
    <property type="component" value="Unassembled WGS sequence"/>
</dbReference>
<feature type="chain" id="PRO_5038541544" evidence="1">
    <location>
        <begin position="26"/>
        <end position="64"/>
    </location>
</feature>
<organism evidence="2 3">
    <name type="scientific">Dreissena polymorpha</name>
    <name type="common">Zebra mussel</name>
    <name type="synonym">Mytilus polymorpha</name>
    <dbReference type="NCBI Taxonomy" id="45954"/>
    <lineage>
        <taxon>Eukaryota</taxon>
        <taxon>Metazoa</taxon>
        <taxon>Spiralia</taxon>
        <taxon>Lophotrochozoa</taxon>
        <taxon>Mollusca</taxon>
        <taxon>Bivalvia</taxon>
        <taxon>Autobranchia</taxon>
        <taxon>Heteroconchia</taxon>
        <taxon>Euheterodonta</taxon>
        <taxon>Imparidentia</taxon>
        <taxon>Neoheterodontei</taxon>
        <taxon>Myida</taxon>
        <taxon>Dreissenoidea</taxon>
        <taxon>Dreissenidae</taxon>
        <taxon>Dreissena</taxon>
    </lineage>
</organism>